<dbReference type="Proteomes" id="UP001556367">
    <property type="component" value="Unassembled WGS sequence"/>
</dbReference>
<keyword evidence="1" id="KW-0732">Signal</keyword>
<gene>
    <name evidence="2" type="ORF">HGRIS_008729</name>
</gene>
<evidence type="ECO:0000256" key="1">
    <source>
        <dbReference type="SAM" id="SignalP"/>
    </source>
</evidence>
<reference evidence="3" key="1">
    <citation type="submission" date="2024-06" db="EMBL/GenBank/DDBJ databases">
        <title>Multi-omics analyses provide insights into the biosynthesis of the anticancer antibiotic pleurotin in Hohenbuehelia grisea.</title>
        <authorList>
            <person name="Weaver J.A."/>
            <person name="Alberti F."/>
        </authorList>
    </citation>
    <scope>NUCLEOTIDE SEQUENCE [LARGE SCALE GENOMIC DNA]</scope>
    <source>
        <strain evidence="3">T-177</strain>
    </source>
</reference>
<name>A0ABR3J8T8_9AGAR</name>
<accession>A0ABR3J8T8</accession>
<evidence type="ECO:0000313" key="2">
    <source>
        <dbReference type="EMBL" id="KAL0952096.1"/>
    </source>
</evidence>
<dbReference type="EMBL" id="JASNQZ010000011">
    <property type="protein sequence ID" value="KAL0952096.1"/>
    <property type="molecule type" value="Genomic_DNA"/>
</dbReference>
<sequence>MISSKLTALAFLILGSVSIATAISPVDNALSARDEPCCKRICNPLGPRPICICTSSCGDIADFCDSNCQDLTL</sequence>
<keyword evidence="3" id="KW-1185">Reference proteome</keyword>
<feature type="chain" id="PRO_5045752426" evidence="1">
    <location>
        <begin position="23"/>
        <end position="73"/>
    </location>
</feature>
<comment type="caution">
    <text evidence="2">The sequence shown here is derived from an EMBL/GenBank/DDBJ whole genome shotgun (WGS) entry which is preliminary data.</text>
</comment>
<evidence type="ECO:0000313" key="3">
    <source>
        <dbReference type="Proteomes" id="UP001556367"/>
    </source>
</evidence>
<proteinExistence type="predicted"/>
<organism evidence="2 3">
    <name type="scientific">Hohenbuehelia grisea</name>
    <dbReference type="NCBI Taxonomy" id="104357"/>
    <lineage>
        <taxon>Eukaryota</taxon>
        <taxon>Fungi</taxon>
        <taxon>Dikarya</taxon>
        <taxon>Basidiomycota</taxon>
        <taxon>Agaricomycotina</taxon>
        <taxon>Agaricomycetes</taxon>
        <taxon>Agaricomycetidae</taxon>
        <taxon>Agaricales</taxon>
        <taxon>Pleurotineae</taxon>
        <taxon>Pleurotaceae</taxon>
        <taxon>Hohenbuehelia</taxon>
    </lineage>
</organism>
<protein>
    <submittedName>
        <fullName evidence="2">Uncharacterized protein</fullName>
    </submittedName>
</protein>
<feature type="signal peptide" evidence="1">
    <location>
        <begin position="1"/>
        <end position="22"/>
    </location>
</feature>